<name>A0A7W6LFL2_9HYPH</name>
<comment type="similarity">
    <text evidence="2 9">Belongs to the CN hydrolase family. Apolipoprotein N-acyltransferase subfamily.</text>
</comment>
<sequence>MERLASRVILLWGFRRALLAVFAGAIGALALPPFSFVAALFISFTLLVWLMDGCASAPGTGILGRCRASFALGWLFGFGYFVAGLWWLGNALLVDGDEFAWALPLAIFGLPAFLALYYGFATMLAGLLWSEGFGRLAALAVSFTLAEWLRGILLTGFPWNAIGYGVMPIPIMMQSAHAIGVLGVTACAVFVLSTPALFGTRRGLITGVVLSLLLTCAHFGYGYYRLNQPLLNDPKASNTPFTIRIVQPSIDQARKMDSRERQAVFEEHLSLSSQSPKPGQRRPDIIVWPETSVPFLLTENRDALSRIADVLSDGQVLIAGVVRAEGGAAGQPTRYYNSIYAIDSQGQIIGAADKVHLTPFGEYLPYEALWNSVGIGNIVNMPGGFTAGSTRSPITLPDGKSLYPLICYEAIFPDEITSDIAKASFVLNLTNDAWFGDTPGPYQHFLQSRLRAVETGLPLIRAANSGISAIINPHGEILQGLDFGQKGFLDSTMSGLYVSDWNSFVRNTNFWLIFISLFMIAVISRLGYKIKLN</sequence>
<dbReference type="InterPro" id="IPR003010">
    <property type="entry name" value="C-N_Hydrolase"/>
</dbReference>
<keyword evidence="4 9" id="KW-0808">Transferase</keyword>
<feature type="transmembrane region" description="Helical" evidence="9">
    <location>
        <begin position="204"/>
        <end position="224"/>
    </location>
</feature>
<comment type="subcellular location">
    <subcellularLocation>
        <location evidence="1 9">Cell membrane</location>
        <topology evidence="1 9">Multi-pass membrane protein</topology>
    </subcellularLocation>
</comment>
<accession>A0A7W6LFL2</accession>
<dbReference type="HAMAP" id="MF_01148">
    <property type="entry name" value="Lnt"/>
    <property type="match status" value="1"/>
</dbReference>
<feature type="transmembrane region" description="Helical" evidence="9">
    <location>
        <begin position="37"/>
        <end position="57"/>
    </location>
</feature>
<dbReference type="EMBL" id="JACIEC010000001">
    <property type="protein sequence ID" value="MBB4143450.1"/>
    <property type="molecule type" value="Genomic_DNA"/>
</dbReference>
<reference evidence="11 12" key="1">
    <citation type="submission" date="2020-08" db="EMBL/GenBank/DDBJ databases">
        <title>Genomic Encyclopedia of Type Strains, Phase IV (KMG-IV): sequencing the most valuable type-strain genomes for metagenomic binning, comparative biology and taxonomic classification.</title>
        <authorList>
            <person name="Goeker M."/>
        </authorList>
    </citation>
    <scope>NUCLEOTIDE SEQUENCE [LARGE SCALE GENOMIC DNA]</scope>
    <source>
        <strain evidence="11 12">DSM 29514</strain>
    </source>
</reference>
<keyword evidence="6 9" id="KW-1133">Transmembrane helix</keyword>
<comment type="catalytic activity">
    <reaction evidence="9">
        <text>N-terminal S-1,2-diacyl-sn-glyceryl-L-cysteinyl-[lipoprotein] + a glycerophospholipid = N-acyl-S-1,2-diacyl-sn-glyceryl-L-cysteinyl-[lipoprotein] + a 2-acyl-sn-glycero-3-phospholipid + H(+)</text>
        <dbReference type="Rhea" id="RHEA:48228"/>
        <dbReference type="Rhea" id="RHEA-COMP:14681"/>
        <dbReference type="Rhea" id="RHEA-COMP:14684"/>
        <dbReference type="ChEBI" id="CHEBI:15378"/>
        <dbReference type="ChEBI" id="CHEBI:136912"/>
        <dbReference type="ChEBI" id="CHEBI:140656"/>
        <dbReference type="ChEBI" id="CHEBI:140657"/>
        <dbReference type="ChEBI" id="CHEBI:140660"/>
        <dbReference type="EC" id="2.3.1.269"/>
    </reaction>
</comment>
<feature type="domain" description="CN hydrolase" evidence="10">
    <location>
        <begin position="246"/>
        <end position="495"/>
    </location>
</feature>
<dbReference type="CDD" id="cd07571">
    <property type="entry name" value="ALP_N-acyl_transferase"/>
    <property type="match status" value="1"/>
</dbReference>
<evidence type="ECO:0000256" key="6">
    <source>
        <dbReference type="ARBA" id="ARBA00022989"/>
    </source>
</evidence>
<dbReference type="SUPFAM" id="SSF56317">
    <property type="entry name" value="Carbon-nitrogen hydrolase"/>
    <property type="match status" value="1"/>
</dbReference>
<dbReference type="AlphaFoldDB" id="A0A7W6LFL2"/>
<feature type="transmembrane region" description="Helical" evidence="9">
    <location>
        <begin position="12"/>
        <end position="31"/>
    </location>
</feature>
<evidence type="ECO:0000256" key="7">
    <source>
        <dbReference type="ARBA" id="ARBA00023136"/>
    </source>
</evidence>
<dbReference type="NCBIfam" id="TIGR00546">
    <property type="entry name" value="lnt"/>
    <property type="match status" value="1"/>
</dbReference>
<keyword evidence="3 9" id="KW-1003">Cell membrane</keyword>
<comment type="caution">
    <text evidence="11">The sequence shown here is derived from an EMBL/GenBank/DDBJ whole genome shotgun (WGS) entry which is preliminary data.</text>
</comment>
<feature type="transmembrane region" description="Helical" evidence="9">
    <location>
        <begin position="101"/>
        <end position="129"/>
    </location>
</feature>
<keyword evidence="5 9" id="KW-0812">Transmembrane</keyword>
<comment type="function">
    <text evidence="9">Catalyzes the phospholipid dependent N-acylation of the N-terminal cysteine of apolipoprotein, the last step in lipoprotein maturation.</text>
</comment>
<evidence type="ECO:0000256" key="4">
    <source>
        <dbReference type="ARBA" id="ARBA00022679"/>
    </source>
</evidence>
<dbReference type="GO" id="GO:0016410">
    <property type="term" value="F:N-acyltransferase activity"/>
    <property type="evidence" value="ECO:0007669"/>
    <property type="project" value="UniProtKB-UniRule"/>
</dbReference>
<dbReference type="Pfam" id="PF20154">
    <property type="entry name" value="LNT_N"/>
    <property type="match status" value="1"/>
</dbReference>
<keyword evidence="7 9" id="KW-0472">Membrane</keyword>
<dbReference type="PANTHER" id="PTHR38686">
    <property type="entry name" value="APOLIPOPROTEIN N-ACYLTRANSFERASE"/>
    <property type="match status" value="1"/>
</dbReference>
<keyword evidence="11" id="KW-0449">Lipoprotein</keyword>
<dbReference type="RefSeq" id="WP_165133169.1">
    <property type="nucleotide sequence ID" value="NZ_CP049250.1"/>
</dbReference>
<dbReference type="PROSITE" id="PS50263">
    <property type="entry name" value="CN_HYDROLASE"/>
    <property type="match status" value="1"/>
</dbReference>
<evidence type="ECO:0000313" key="12">
    <source>
        <dbReference type="Proteomes" id="UP000519897"/>
    </source>
</evidence>
<evidence type="ECO:0000256" key="2">
    <source>
        <dbReference type="ARBA" id="ARBA00010065"/>
    </source>
</evidence>
<evidence type="ECO:0000256" key="1">
    <source>
        <dbReference type="ARBA" id="ARBA00004651"/>
    </source>
</evidence>
<feature type="transmembrane region" description="Helical" evidence="9">
    <location>
        <begin position="171"/>
        <end position="192"/>
    </location>
</feature>
<evidence type="ECO:0000256" key="8">
    <source>
        <dbReference type="ARBA" id="ARBA00023315"/>
    </source>
</evidence>
<dbReference type="Proteomes" id="UP000519897">
    <property type="component" value="Unassembled WGS sequence"/>
</dbReference>
<comment type="pathway">
    <text evidence="9">Protein modification; lipoprotein biosynthesis (N-acyl transfer).</text>
</comment>
<organism evidence="11 12">
    <name type="scientific">Rhizobium rhizoryzae</name>
    <dbReference type="NCBI Taxonomy" id="451876"/>
    <lineage>
        <taxon>Bacteria</taxon>
        <taxon>Pseudomonadati</taxon>
        <taxon>Pseudomonadota</taxon>
        <taxon>Alphaproteobacteria</taxon>
        <taxon>Hyphomicrobiales</taxon>
        <taxon>Rhizobiaceae</taxon>
        <taxon>Rhizobium/Agrobacterium group</taxon>
        <taxon>Rhizobium</taxon>
    </lineage>
</organism>
<evidence type="ECO:0000256" key="9">
    <source>
        <dbReference type="HAMAP-Rule" id="MF_01148"/>
    </source>
</evidence>
<keyword evidence="8 9" id="KW-0012">Acyltransferase</keyword>
<evidence type="ECO:0000256" key="5">
    <source>
        <dbReference type="ARBA" id="ARBA00022692"/>
    </source>
</evidence>
<evidence type="ECO:0000313" key="11">
    <source>
        <dbReference type="EMBL" id="MBB4143450.1"/>
    </source>
</evidence>
<keyword evidence="12" id="KW-1185">Reference proteome</keyword>
<evidence type="ECO:0000256" key="3">
    <source>
        <dbReference type="ARBA" id="ARBA00022475"/>
    </source>
</evidence>
<dbReference type="GO" id="GO:0042158">
    <property type="term" value="P:lipoprotein biosynthetic process"/>
    <property type="evidence" value="ECO:0007669"/>
    <property type="project" value="UniProtKB-UniRule"/>
</dbReference>
<proteinExistence type="inferred from homology"/>
<dbReference type="Gene3D" id="3.60.110.10">
    <property type="entry name" value="Carbon-nitrogen hydrolase"/>
    <property type="match status" value="1"/>
</dbReference>
<protein>
    <recommendedName>
        <fullName evidence="9">Apolipoprotein N-acyltransferase</fullName>
        <shortName evidence="9">ALP N-acyltransferase</shortName>
        <ecNumber evidence="9">2.3.1.269</ecNumber>
    </recommendedName>
</protein>
<dbReference type="EC" id="2.3.1.269" evidence="9"/>
<dbReference type="InterPro" id="IPR036526">
    <property type="entry name" value="C-N_Hydrolase_sf"/>
</dbReference>
<gene>
    <name evidence="9" type="primary">lnt</name>
    <name evidence="11" type="ORF">GGQ72_001949</name>
</gene>
<feature type="transmembrane region" description="Helical" evidence="9">
    <location>
        <begin position="510"/>
        <end position="528"/>
    </location>
</feature>
<dbReference type="PANTHER" id="PTHR38686:SF1">
    <property type="entry name" value="APOLIPOPROTEIN N-ACYLTRANSFERASE"/>
    <property type="match status" value="1"/>
</dbReference>
<dbReference type="GO" id="GO:0005886">
    <property type="term" value="C:plasma membrane"/>
    <property type="evidence" value="ECO:0007669"/>
    <property type="project" value="UniProtKB-SubCell"/>
</dbReference>
<dbReference type="UniPathway" id="UPA00666"/>
<evidence type="ECO:0000259" key="10">
    <source>
        <dbReference type="PROSITE" id="PS50263"/>
    </source>
</evidence>
<dbReference type="Pfam" id="PF00795">
    <property type="entry name" value="CN_hydrolase"/>
    <property type="match status" value="1"/>
</dbReference>
<dbReference type="InterPro" id="IPR004563">
    <property type="entry name" value="Apolipo_AcylTrfase"/>
</dbReference>
<dbReference type="InterPro" id="IPR045378">
    <property type="entry name" value="LNT_N"/>
</dbReference>
<feature type="transmembrane region" description="Helical" evidence="9">
    <location>
        <begin position="69"/>
        <end position="89"/>
    </location>
</feature>